<dbReference type="AlphaFoldDB" id="A0A1X2HWR3"/>
<keyword evidence="3" id="KW-1185">Reference proteome</keyword>
<reference evidence="2 3" key="1">
    <citation type="submission" date="2016-07" db="EMBL/GenBank/DDBJ databases">
        <title>Pervasive Adenine N6-methylation of Active Genes in Fungi.</title>
        <authorList>
            <consortium name="DOE Joint Genome Institute"/>
            <person name="Mondo S.J."/>
            <person name="Dannebaum R.O."/>
            <person name="Kuo R.C."/>
            <person name="Labutti K."/>
            <person name="Haridas S."/>
            <person name="Kuo A."/>
            <person name="Salamov A."/>
            <person name="Ahrendt S.R."/>
            <person name="Lipzen A."/>
            <person name="Sullivan W."/>
            <person name="Andreopoulos W.B."/>
            <person name="Clum A."/>
            <person name="Lindquist E."/>
            <person name="Daum C."/>
            <person name="Ramamoorthy G.K."/>
            <person name="Gryganskyi A."/>
            <person name="Culley D."/>
            <person name="Magnuson J.K."/>
            <person name="James T.Y."/>
            <person name="O'Malley M.A."/>
            <person name="Stajich J.E."/>
            <person name="Spatafora J.W."/>
            <person name="Visel A."/>
            <person name="Grigoriev I.V."/>
        </authorList>
    </citation>
    <scope>NUCLEOTIDE SEQUENCE [LARGE SCALE GENOMIC DNA]</scope>
    <source>
        <strain evidence="2 3">NRRL 1336</strain>
    </source>
</reference>
<keyword evidence="1" id="KW-0472">Membrane</keyword>
<keyword evidence="1" id="KW-0812">Transmembrane</keyword>
<name>A0A1X2HWR3_9FUNG</name>
<organism evidence="2 3">
    <name type="scientific">Absidia repens</name>
    <dbReference type="NCBI Taxonomy" id="90262"/>
    <lineage>
        <taxon>Eukaryota</taxon>
        <taxon>Fungi</taxon>
        <taxon>Fungi incertae sedis</taxon>
        <taxon>Mucoromycota</taxon>
        <taxon>Mucoromycotina</taxon>
        <taxon>Mucoromycetes</taxon>
        <taxon>Mucorales</taxon>
        <taxon>Cunninghamellaceae</taxon>
        <taxon>Absidia</taxon>
    </lineage>
</organism>
<dbReference type="EMBL" id="MCGE01000053">
    <property type="protein sequence ID" value="ORZ04109.1"/>
    <property type="molecule type" value="Genomic_DNA"/>
</dbReference>
<dbReference type="Proteomes" id="UP000193560">
    <property type="component" value="Unassembled WGS sequence"/>
</dbReference>
<sequence>MLVRVNTVLFIVIVIIIIIVITIIVAIVVVDLFVMMIKHNDGWIFYVEIRKIIDLTRKGGCRR</sequence>
<keyword evidence="1" id="KW-1133">Transmembrane helix</keyword>
<gene>
    <name evidence="2" type="ORF">BCR42DRAFT_429452</name>
</gene>
<evidence type="ECO:0000313" key="2">
    <source>
        <dbReference type="EMBL" id="ORZ04109.1"/>
    </source>
</evidence>
<accession>A0A1X2HWR3</accession>
<proteinExistence type="predicted"/>
<evidence type="ECO:0000313" key="3">
    <source>
        <dbReference type="Proteomes" id="UP000193560"/>
    </source>
</evidence>
<feature type="transmembrane region" description="Helical" evidence="1">
    <location>
        <begin position="6"/>
        <end position="34"/>
    </location>
</feature>
<comment type="caution">
    <text evidence="2">The sequence shown here is derived from an EMBL/GenBank/DDBJ whole genome shotgun (WGS) entry which is preliminary data.</text>
</comment>
<evidence type="ECO:0000256" key="1">
    <source>
        <dbReference type="SAM" id="Phobius"/>
    </source>
</evidence>
<protein>
    <recommendedName>
        <fullName evidence="4">Transmembrane protein</fullName>
    </recommendedName>
</protein>
<evidence type="ECO:0008006" key="4">
    <source>
        <dbReference type="Google" id="ProtNLM"/>
    </source>
</evidence>